<sequence>MTLGISERRIREILRASPIYKYEKRMASPVLTQKHKEARIMWAREKVTWDAEKWSKVVFSDGKSSIWMVPMASSTTGMIYG</sequence>
<comment type="caution">
    <text evidence="1">The sequence shown here is derived from an EMBL/GenBank/DDBJ whole genome shotgun (WGS) entry which is preliminary data.</text>
</comment>
<gene>
    <name evidence="1" type="ORF">F444_17794</name>
</gene>
<evidence type="ECO:0000313" key="1">
    <source>
        <dbReference type="EMBL" id="ETO64729.1"/>
    </source>
</evidence>
<dbReference type="GO" id="GO:0003676">
    <property type="term" value="F:nucleic acid binding"/>
    <property type="evidence" value="ECO:0007669"/>
    <property type="project" value="InterPro"/>
</dbReference>
<protein>
    <recommendedName>
        <fullName evidence="3">Transposase Tc1-like domain-containing protein</fullName>
    </recommendedName>
</protein>
<dbReference type="Gene3D" id="3.30.420.10">
    <property type="entry name" value="Ribonuclease H-like superfamily/Ribonuclease H"/>
    <property type="match status" value="1"/>
</dbReference>
<dbReference type="OrthoDB" id="9996331at2759"/>
<name>A0A080ZDL8_PHYNI</name>
<dbReference type="EMBL" id="ANJA01003254">
    <property type="protein sequence ID" value="ETO64729.1"/>
    <property type="molecule type" value="Genomic_DNA"/>
</dbReference>
<dbReference type="InterPro" id="IPR036397">
    <property type="entry name" value="RNaseH_sf"/>
</dbReference>
<reference evidence="1 2" key="1">
    <citation type="submission" date="2013-11" db="EMBL/GenBank/DDBJ databases">
        <title>The Genome Sequence of Phytophthora parasitica P1976.</title>
        <authorList>
            <consortium name="The Broad Institute Genomics Platform"/>
            <person name="Russ C."/>
            <person name="Tyler B."/>
            <person name="Panabieres F."/>
            <person name="Shan W."/>
            <person name="Tripathy S."/>
            <person name="Grunwald N."/>
            <person name="Machado M."/>
            <person name="Johnson C.S."/>
            <person name="Walker B."/>
            <person name="Young S."/>
            <person name="Zeng Q."/>
            <person name="Gargeya S."/>
            <person name="Fitzgerald M."/>
            <person name="Haas B."/>
            <person name="Abouelleil A."/>
            <person name="Allen A.W."/>
            <person name="Alvarado L."/>
            <person name="Arachchi H.M."/>
            <person name="Berlin A.M."/>
            <person name="Chapman S.B."/>
            <person name="Gainer-Dewar J."/>
            <person name="Goldberg J."/>
            <person name="Griggs A."/>
            <person name="Gujja S."/>
            <person name="Hansen M."/>
            <person name="Howarth C."/>
            <person name="Imamovic A."/>
            <person name="Ireland A."/>
            <person name="Larimer J."/>
            <person name="McCowan C."/>
            <person name="Murphy C."/>
            <person name="Pearson M."/>
            <person name="Poon T.W."/>
            <person name="Priest M."/>
            <person name="Roberts A."/>
            <person name="Saif S."/>
            <person name="Shea T."/>
            <person name="Sisk P."/>
            <person name="Sykes S."/>
            <person name="Wortman J."/>
            <person name="Nusbaum C."/>
            <person name="Birren B."/>
        </authorList>
    </citation>
    <scope>NUCLEOTIDE SEQUENCE [LARGE SCALE GENOMIC DNA]</scope>
    <source>
        <strain evidence="1 2">P1976</strain>
    </source>
</reference>
<dbReference type="AlphaFoldDB" id="A0A080ZDL8"/>
<evidence type="ECO:0008006" key="3">
    <source>
        <dbReference type="Google" id="ProtNLM"/>
    </source>
</evidence>
<organism evidence="1 2">
    <name type="scientific">Phytophthora nicotianae P1976</name>
    <dbReference type="NCBI Taxonomy" id="1317066"/>
    <lineage>
        <taxon>Eukaryota</taxon>
        <taxon>Sar</taxon>
        <taxon>Stramenopiles</taxon>
        <taxon>Oomycota</taxon>
        <taxon>Peronosporomycetes</taxon>
        <taxon>Peronosporales</taxon>
        <taxon>Peronosporaceae</taxon>
        <taxon>Phytophthora</taxon>
    </lineage>
</organism>
<accession>A0A080ZDL8</accession>
<dbReference type="Proteomes" id="UP000028582">
    <property type="component" value="Unassembled WGS sequence"/>
</dbReference>
<proteinExistence type="predicted"/>
<evidence type="ECO:0000313" key="2">
    <source>
        <dbReference type="Proteomes" id="UP000028582"/>
    </source>
</evidence>